<proteinExistence type="predicted"/>
<dbReference type="EMBL" id="JASCZI010152357">
    <property type="protein sequence ID" value="MED6175980.1"/>
    <property type="molecule type" value="Genomic_DNA"/>
</dbReference>
<sequence length="142" mass="16070">MIATTGRRRVPFSTALMHSERMRLQALQVMLRTLQRCTVSSVGHQHFPPRVPEPRHEIRTHVSNATRMEKGPRLGHLRLNECKGNRQDIVVPIFGHCDQQNPPVFSIQVGPVDGNEVLAVLERFDAWGERPEGFVELSGSMV</sequence>
<reference evidence="1 2" key="1">
    <citation type="journal article" date="2023" name="Plants (Basel)">
        <title>Bridging the Gap: Combining Genomics and Transcriptomics Approaches to Understand Stylosanthes scabra, an Orphan Legume from the Brazilian Caatinga.</title>
        <authorList>
            <person name="Ferreira-Neto J.R.C."/>
            <person name="da Silva M.D."/>
            <person name="Binneck E."/>
            <person name="de Melo N.F."/>
            <person name="da Silva R.H."/>
            <person name="de Melo A.L.T.M."/>
            <person name="Pandolfi V."/>
            <person name="Bustamante F.O."/>
            <person name="Brasileiro-Vidal A.C."/>
            <person name="Benko-Iseppon A.M."/>
        </authorList>
    </citation>
    <scope>NUCLEOTIDE SEQUENCE [LARGE SCALE GENOMIC DNA]</scope>
    <source>
        <tissue evidence="1">Leaves</tissue>
    </source>
</reference>
<name>A0ABU6VQS5_9FABA</name>
<dbReference type="Proteomes" id="UP001341840">
    <property type="component" value="Unassembled WGS sequence"/>
</dbReference>
<accession>A0ABU6VQS5</accession>
<gene>
    <name evidence="1" type="ORF">PIB30_083510</name>
</gene>
<evidence type="ECO:0000313" key="1">
    <source>
        <dbReference type="EMBL" id="MED6175980.1"/>
    </source>
</evidence>
<evidence type="ECO:0000313" key="2">
    <source>
        <dbReference type="Proteomes" id="UP001341840"/>
    </source>
</evidence>
<comment type="caution">
    <text evidence="1">The sequence shown here is derived from an EMBL/GenBank/DDBJ whole genome shotgun (WGS) entry which is preliminary data.</text>
</comment>
<protein>
    <submittedName>
        <fullName evidence="1">Uncharacterized protein</fullName>
    </submittedName>
</protein>
<keyword evidence="2" id="KW-1185">Reference proteome</keyword>
<organism evidence="1 2">
    <name type="scientific">Stylosanthes scabra</name>
    <dbReference type="NCBI Taxonomy" id="79078"/>
    <lineage>
        <taxon>Eukaryota</taxon>
        <taxon>Viridiplantae</taxon>
        <taxon>Streptophyta</taxon>
        <taxon>Embryophyta</taxon>
        <taxon>Tracheophyta</taxon>
        <taxon>Spermatophyta</taxon>
        <taxon>Magnoliopsida</taxon>
        <taxon>eudicotyledons</taxon>
        <taxon>Gunneridae</taxon>
        <taxon>Pentapetalae</taxon>
        <taxon>rosids</taxon>
        <taxon>fabids</taxon>
        <taxon>Fabales</taxon>
        <taxon>Fabaceae</taxon>
        <taxon>Papilionoideae</taxon>
        <taxon>50 kb inversion clade</taxon>
        <taxon>dalbergioids sensu lato</taxon>
        <taxon>Dalbergieae</taxon>
        <taxon>Pterocarpus clade</taxon>
        <taxon>Stylosanthes</taxon>
    </lineage>
</organism>